<dbReference type="EMBL" id="CAJNOJ010000166">
    <property type="protein sequence ID" value="CAF1230662.1"/>
    <property type="molecule type" value="Genomic_DNA"/>
</dbReference>
<feature type="compositionally biased region" description="Basic residues" evidence="1">
    <location>
        <begin position="216"/>
        <end position="246"/>
    </location>
</feature>
<protein>
    <submittedName>
        <fullName evidence="2">Uncharacterized protein</fullName>
    </submittedName>
</protein>
<dbReference type="AlphaFoldDB" id="A0A814YMK4"/>
<feature type="region of interest" description="Disordered" evidence="1">
    <location>
        <begin position="178"/>
        <end position="253"/>
    </location>
</feature>
<evidence type="ECO:0000256" key="1">
    <source>
        <dbReference type="SAM" id="MobiDB-lite"/>
    </source>
</evidence>
<feature type="region of interest" description="Disordered" evidence="1">
    <location>
        <begin position="127"/>
        <end position="164"/>
    </location>
</feature>
<feature type="compositionally biased region" description="Polar residues" evidence="1">
    <location>
        <begin position="178"/>
        <end position="200"/>
    </location>
</feature>
<evidence type="ECO:0000313" key="2">
    <source>
        <dbReference type="EMBL" id="CAF1230662.1"/>
    </source>
</evidence>
<sequence length="366" mass="41836">MPRASNRKVVARRRRERLRKSVSNHTMKATVSLLSKTYGLLPCFCEHDPVKYRMMILSNSSNALWYRTKRAKATLTSQKQQKNNSTVVETQHMSKFQTFRKSLVQRLKSKKKKRKLPTITARSVIRNRSRSIAIKHQSSPTPCNSEQSSLSPGASYNQTNDALEPPLSSLQIDQQNVNATDHTSQKEFQTIVTKSNSTGTRKLRSPIHYLFPTVNPKRKQSNHSLQRRKSTKRKTAPAKPTKKRMVHNQSPFPDPNIFRSLPQMHDSEEITQTNIHDNHLCCKPITSVMGLSTSDQKKLIEHDYLTLISLLPLYLASQAHFPKKIQEKTQISSDSAHELDRLMNEWSSARLFIGATSPTKTLIQTI</sequence>
<reference evidence="2" key="1">
    <citation type="submission" date="2021-02" db="EMBL/GenBank/DDBJ databases">
        <authorList>
            <person name="Nowell W R."/>
        </authorList>
    </citation>
    <scope>NUCLEOTIDE SEQUENCE</scope>
</reference>
<proteinExistence type="predicted"/>
<name>A0A814YMK4_ADIRI</name>
<evidence type="ECO:0000313" key="3">
    <source>
        <dbReference type="Proteomes" id="UP000663852"/>
    </source>
</evidence>
<dbReference type="OrthoDB" id="10026267at2759"/>
<comment type="caution">
    <text evidence="2">The sequence shown here is derived from an EMBL/GenBank/DDBJ whole genome shotgun (WGS) entry which is preliminary data.</text>
</comment>
<accession>A0A814YMK4</accession>
<dbReference type="Proteomes" id="UP000663852">
    <property type="component" value="Unassembled WGS sequence"/>
</dbReference>
<organism evidence="2 3">
    <name type="scientific">Adineta ricciae</name>
    <name type="common">Rotifer</name>
    <dbReference type="NCBI Taxonomy" id="249248"/>
    <lineage>
        <taxon>Eukaryota</taxon>
        <taxon>Metazoa</taxon>
        <taxon>Spiralia</taxon>
        <taxon>Gnathifera</taxon>
        <taxon>Rotifera</taxon>
        <taxon>Eurotatoria</taxon>
        <taxon>Bdelloidea</taxon>
        <taxon>Adinetida</taxon>
        <taxon>Adinetidae</taxon>
        <taxon>Adineta</taxon>
    </lineage>
</organism>
<gene>
    <name evidence="2" type="ORF">EDS130_LOCUS26914</name>
</gene>
<feature type="compositionally biased region" description="Polar residues" evidence="1">
    <location>
        <begin position="136"/>
        <end position="161"/>
    </location>
</feature>